<dbReference type="SUPFAM" id="SSF51735">
    <property type="entry name" value="NAD(P)-binding Rossmann-fold domains"/>
    <property type="match status" value="1"/>
</dbReference>
<protein>
    <recommendedName>
        <fullName evidence="1">NmrA-like domain-containing protein</fullName>
    </recommendedName>
</protein>
<proteinExistence type="predicted"/>
<organism evidence="2 3">
    <name type="scientific">Sphaerobolus stellatus (strain SS14)</name>
    <dbReference type="NCBI Taxonomy" id="990650"/>
    <lineage>
        <taxon>Eukaryota</taxon>
        <taxon>Fungi</taxon>
        <taxon>Dikarya</taxon>
        <taxon>Basidiomycota</taxon>
        <taxon>Agaricomycotina</taxon>
        <taxon>Agaricomycetes</taxon>
        <taxon>Phallomycetidae</taxon>
        <taxon>Geastrales</taxon>
        <taxon>Sphaerobolaceae</taxon>
        <taxon>Sphaerobolus</taxon>
    </lineage>
</organism>
<keyword evidence="3" id="KW-1185">Reference proteome</keyword>
<gene>
    <name evidence="2" type="ORF">M422DRAFT_37663</name>
</gene>
<dbReference type="AlphaFoldDB" id="A0A0C9UQI1"/>
<dbReference type="Proteomes" id="UP000054279">
    <property type="component" value="Unassembled WGS sequence"/>
</dbReference>
<dbReference type="PANTHER" id="PTHR43162:SF1">
    <property type="entry name" value="PRESTALK A DIFFERENTIATION PROTEIN A"/>
    <property type="match status" value="1"/>
</dbReference>
<reference evidence="2 3" key="1">
    <citation type="submission" date="2014-06" db="EMBL/GenBank/DDBJ databases">
        <title>Evolutionary Origins and Diversification of the Mycorrhizal Mutualists.</title>
        <authorList>
            <consortium name="DOE Joint Genome Institute"/>
            <consortium name="Mycorrhizal Genomics Consortium"/>
            <person name="Kohler A."/>
            <person name="Kuo A."/>
            <person name="Nagy L.G."/>
            <person name="Floudas D."/>
            <person name="Copeland A."/>
            <person name="Barry K.W."/>
            <person name="Cichocki N."/>
            <person name="Veneault-Fourrey C."/>
            <person name="LaButti K."/>
            <person name="Lindquist E.A."/>
            <person name="Lipzen A."/>
            <person name="Lundell T."/>
            <person name="Morin E."/>
            <person name="Murat C."/>
            <person name="Riley R."/>
            <person name="Ohm R."/>
            <person name="Sun H."/>
            <person name="Tunlid A."/>
            <person name="Henrissat B."/>
            <person name="Grigoriev I.V."/>
            <person name="Hibbett D.S."/>
            <person name="Martin F."/>
        </authorList>
    </citation>
    <scope>NUCLEOTIDE SEQUENCE [LARGE SCALE GENOMIC DNA]</scope>
    <source>
        <strain evidence="2 3">SS14</strain>
    </source>
</reference>
<dbReference type="InterPro" id="IPR036291">
    <property type="entry name" value="NAD(P)-bd_dom_sf"/>
</dbReference>
<sequence>MRQLMTGIAYLGSQHAYSLTTTEPFMPLTVLVTSTGRICRYVISSLLSLPNCPIIRVLARAHVDVEKAFPQALRSHPHSIVTIDRFDGRTLEAAFKGAAVVFHTGPLIDPQEEATSIAMIDAARAAGVGHFVLCSVLHPFRTKLESHKTKIAIEGYLAESRLNYTVLQPAHYMQNVDLSVAVRSGVIPLGFSAYVEHSFIDMTDLAHIARMIILDPKKHNQARYELVSQSITYHEVARIIAKVAARDIQCEVLSPKAFVEHMMGSPYVRSEHSEDAIMRMMVYYDRWGLVGNSNVLKWLLGREPITWEEYARRELRR</sequence>
<evidence type="ECO:0000313" key="2">
    <source>
        <dbReference type="EMBL" id="KIJ27595.1"/>
    </source>
</evidence>
<dbReference type="Gene3D" id="3.90.25.10">
    <property type="entry name" value="UDP-galactose 4-epimerase, domain 1"/>
    <property type="match status" value="1"/>
</dbReference>
<dbReference type="OrthoDB" id="419598at2759"/>
<evidence type="ECO:0000259" key="1">
    <source>
        <dbReference type="Pfam" id="PF05368"/>
    </source>
</evidence>
<dbReference type="EMBL" id="KN837330">
    <property type="protein sequence ID" value="KIJ27595.1"/>
    <property type="molecule type" value="Genomic_DNA"/>
</dbReference>
<dbReference type="HOGENOM" id="CLU_007383_10_2_1"/>
<evidence type="ECO:0000313" key="3">
    <source>
        <dbReference type="Proteomes" id="UP000054279"/>
    </source>
</evidence>
<dbReference type="Gene3D" id="3.40.50.720">
    <property type="entry name" value="NAD(P)-binding Rossmann-like Domain"/>
    <property type="match status" value="1"/>
</dbReference>
<name>A0A0C9UQI1_SPHS4</name>
<dbReference type="InterPro" id="IPR008030">
    <property type="entry name" value="NmrA-like"/>
</dbReference>
<dbReference type="InterPro" id="IPR051604">
    <property type="entry name" value="Ergot_Alk_Oxidoreductase"/>
</dbReference>
<dbReference type="PANTHER" id="PTHR43162">
    <property type="match status" value="1"/>
</dbReference>
<accession>A0A0C9UQI1</accession>
<dbReference type="Pfam" id="PF05368">
    <property type="entry name" value="NmrA"/>
    <property type="match status" value="1"/>
</dbReference>
<feature type="domain" description="NmrA-like" evidence="1">
    <location>
        <begin position="31"/>
        <end position="291"/>
    </location>
</feature>